<sequence>MREWGGGELAETTLSEAARRSHRNLLRKANSLSIDGTCYLAWAETVAMKYVKNVIVI</sequence>
<evidence type="ECO:0000313" key="2">
    <source>
        <dbReference type="Proteomes" id="UP000054248"/>
    </source>
</evidence>
<accession>A0A0C3LSX4</accession>
<proteinExistence type="predicted"/>
<evidence type="ECO:0000313" key="1">
    <source>
        <dbReference type="EMBL" id="KIO24472.1"/>
    </source>
</evidence>
<dbReference type="Proteomes" id="UP000054248">
    <property type="component" value="Unassembled WGS sequence"/>
</dbReference>
<protein>
    <submittedName>
        <fullName evidence="1">Uncharacterized protein</fullName>
    </submittedName>
</protein>
<name>A0A0C3LSX4_9AGAM</name>
<dbReference type="EMBL" id="KN823061">
    <property type="protein sequence ID" value="KIO24472.1"/>
    <property type="molecule type" value="Genomic_DNA"/>
</dbReference>
<reference evidence="1 2" key="1">
    <citation type="submission" date="2014-04" db="EMBL/GenBank/DDBJ databases">
        <authorList>
            <consortium name="DOE Joint Genome Institute"/>
            <person name="Kuo A."/>
            <person name="Girlanda M."/>
            <person name="Perotto S."/>
            <person name="Kohler A."/>
            <person name="Nagy L.G."/>
            <person name="Floudas D."/>
            <person name="Copeland A."/>
            <person name="Barry K.W."/>
            <person name="Cichocki N."/>
            <person name="Veneault-Fourrey C."/>
            <person name="LaButti K."/>
            <person name="Lindquist E.A."/>
            <person name="Lipzen A."/>
            <person name="Lundell T."/>
            <person name="Morin E."/>
            <person name="Murat C."/>
            <person name="Sun H."/>
            <person name="Tunlid A."/>
            <person name="Henrissat B."/>
            <person name="Grigoriev I.V."/>
            <person name="Hibbett D.S."/>
            <person name="Martin F."/>
            <person name="Nordberg H.P."/>
            <person name="Cantor M.N."/>
            <person name="Hua S.X."/>
        </authorList>
    </citation>
    <scope>NUCLEOTIDE SEQUENCE [LARGE SCALE GENOMIC DNA]</scope>
    <source>
        <strain evidence="1 2">MUT 4182</strain>
    </source>
</reference>
<dbReference type="AlphaFoldDB" id="A0A0C3LSX4"/>
<organism evidence="1 2">
    <name type="scientific">Tulasnella calospora MUT 4182</name>
    <dbReference type="NCBI Taxonomy" id="1051891"/>
    <lineage>
        <taxon>Eukaryota</taxon>
        <taxon>Fungi</taxon>
        <taxon>Dikarya</taxon>
        <taxon>Basidiomycota</taxon>
        <taxon>Agaricomycotina</taxon>
        <taxon>Agaricomycetes</taxon>
        <taxon>Cantharellales</taxon>
        <taxon>Tulasnellaceae</taxon>
        <taxon>Tulasnella</taxon>
    </lineage>
</organism>
<reference evidence="2" key="2">
    <citation type="submission" date="2015-01" db="EMBL/GenBank/DDBJ databases">
        <title>Evolutionary Origins and Diversification of the Mycorrhizal Mutualists.</title>
        <authorList>
            <consortium name="DOE Joint Genome Institute"/>
            <consortium name="Mycorrhizal Genomics Consortium"/>
            <person name="Kohler A."/>
            <person name="Kuo A."/>
            <person name="Nagy L.G."/>
            <person name="Floudas D."/>
            <person name="Copeland A."/>
            <person name="Barry K.W."/>
            <person name="Cichocki N."/>
            <person name="Veneault-Fourrey C."/>
            <person name="LaButti K."/>
            <person name="Lindquist E.A."/>
            <person name="Lipzen A."/>
            <person name="Lundell T."/>
            <person name="Morin E."/>
            <person name="Murat C."/>
            <person name="Riley R."/>
            <person name="Ohm R."/>
            <person name="Sun H."/>
            <person name="Tunlid A."/>
            <person name="Henrissat B."/>
            <person name="Grigoriev I.V."/>
            <person name="Hibbett D.S."/>
            <person name="Martin F."/>
        </authorList>
    </citation>
    <scope>NUCLEOTIDE SEQUENCE [LARGE SCALE GENOMIC DNA]</scope>
    <source>
        <strain evidence="2">MUT 4182</strain>
    </source>
</reference>
<keyword evidence="2" id="KW-1185">Reference proteome</keyword>
<gene>
    <name evidence="1" type="ORF">M407DRAFT_26177</name>
</gene>
<dbReference type="HOGENOM" id="CLU_2998161_0_0_1"/>